<dbReference type="PANTHER" id="PTHR14326">
    <property type="entry name" value="TARGETING PROTEIN FOR XKLP2"/>
    <property type="match status" value="1"/>
</dbReference>
<feature type="region of interest" description="Disordered" evidence="1">
    <location>
        <begin position="424"/>
        <end position="458"/>
    </location>
</feature>
<feature type="domain" description="TPX2 central" evidence="2">
    <location>
        <begin position="230"/>
        <end position="403"/>
    </location>
</feature>
<keyword evidence="3" id="KW-1185">Reference proteome</keyword>
<proteinExistence type="predicted"/>
<dbReference type="GO" id="GO:0005880">
    <property type="term" value="C:nuclear microtubule"/>
    <property type="evidence" value="ECO:0007669"/>
    <property type="project" value="TreeGrafter"/>
</dbReference>
<dbReference type="AlphaFoldDB" id="A0A8N4ICU7"/>
<dbReference type="PANTHER" id="PTHR14326:SF15">
    <property type="entry name" value="OS06G0130200 PROTEIN"/>
    <property type="match status" value="1"/>
</dbReference>
<dbReference type="GO" id="GO:0005819">
    <property type="term" value="C:spindle"/>
    <property type="evidence" value="ECO:0007669"/>
    <property type="project" value="InterPro"/>
</dbReference>
<dbReference type="OrthoDB" id="1684416at2759"/>
<dbReference type="Proteomes" id="UP000504607">
    <property type="component" value="Unplaced"/>
</dbReference>
<dbReference type="InterPro" id="IPR009675">
    <property type="entry name" value="TPX2_fam"/>
</dbReference>
<feature type="compositionally biased region" description="Basic and acidic residues" evidence="1">
    <location>
        <begin position="353"/>
        <end position="363"/>
    </location>
</feature>
<protein>
    <submittedName>
        <fullName evidence="4">Protein TPX2 isoform X1</fullName>
    </submittedName>
</protein>
<dbReference type="GO" id="GO:0060236">
    <property type="term" value="P:regulation of mitotic spindle organization"/>
    <property type="evidence" value="ECO:0007669"/>
    <property type="project" value="InterPro"/>
</dbReference>
<name>A0A8N4ICU7_ELAGV</name>
<sequence length="458" mass="51247">MDDDDEMEEAFEEGFFLGFEIDLEYEFDAARYFDFGRAENPAEARAAELWFETAGSYPPSPLVVKVNFKKYIPIENGDTHSNLKDSECANPINAELDDGIGPELSVLYDNDKGLEHACMLESVSKVSSRSITKGPFLKDSTLMKPTASQLAKQNQPHVKNANASRSRKTAAVKSNRKQDPSSYLHQAAKRQKLESGHLCKALHILNARTQLDLVHKVPEKKIGPADFPRLKLTIPKEPVLETARRARNFRAQRSSNAKHLQEGMVPTTSTFKARPLNRKILEAPSLLLAQKSTPRMPNFKEFNLRTRERAIQHCSAISSSLNTDCSHIPSTVQGDVTESKRFEHENSGPSKLSNDDKKAEDSRNVSSIFKARPLNNKIFSGKGDFGIFRSTKRQITIPKEFNFSTTERCEQAPLTELFNKLSLASEGQQTTASQTRFPPPAHVATKDSKENLVTLAQK</sequence>
<feature type="region of interest" description="Disordered" evidence="1">
    <location>
        <begin position="337"/>
        <end position="364"/>
    </location>
</feature>
<feature type="region of interest" description="Disordered" evidence="1">
    <location>
        <begin position="148"/>
        <end position="189"/>
    </location>
</feature>
<dbReference type="RefSeq" id="XP_029116983.1">
    <property type="nucleotide sequence ID" value="XM_029261150.1"/>
</dbReference>
<feature type="compositionally biased region" description="Polar residues" evidence="1">
    <location>
        <begin position="148"/>
        <end position="164"/>
    </location>
</feature>
<dbReference type="Pfam" id="PF12214">
    <property type="entry name" value="TPX2_importin"/>
    <property type="match status" value="1"/>
</dbReference>
<dbReference type="GO" id="GO:0008017">
    <property type="term" value="F:microtubule binding"/>
    <property type="evidence" value="ECO:0007669"/>
    <property type="project" value="TreeGrafter"/>
</dbReference>
<accession>A0A8N4ICU7</accession>
<evidence type="ECO:0000259" key="2">
    <source>
        <dbReference type="Pfam" id="PF12214"/>
    </source>
</evidence>
<reference evidence="4" key="1">
    <citation type="submission" date="2025-08" db="UniProtKB">
        <authorList>
            <consortium name="RefSeq"/>
        </authorList>
    </citation>
    <scope>IDENTIFICATION</scope>
</reference>
<gene>
    <name evidence="4" type="primary">LOC105032869</name>
</gene>
<evidence type="ECO:0000313" key="4">
    <source>
        <dbReference type="RefSeq" id="XP_029116983.1"/>
    </source>
</evidence>
<evidence type="ECO:0000313" key="3">
    <source>
        <dbReference type="Proteomes" id="UP000504607"/>
    </source>
</evidence>
<feature type="compositionally biased region" description="Polar residues" evidence="1">
    <location>
        <begin position="425"/>
        <end position="436"/>
    </location>
</feature>
<feature type="compositionally biased region" description="Basic and acidic residues" evidence="1">
    <location>
        <begin position="337"/>
        <end position="346"/>
    </location>
</feature>
<evidence type="ECO:0000256" key="1">
    <source>
        <dbReference type="SAM" id="MobiDB-lite"/>
    </source>
</evidence>
<dbReference type="GO" id="GO:0030295">
    <property type="term" value="F:protein kinase activator activity"/>
    <property type="evidence" value="ECO:0007669"/>
    <property type="project" value="TreeGrafter"/>
</dbReference>
<dbReference type="GO" id="GO:0090307">
    <property type="term" value="P:mitotic spindle assembly"/>
    <property type="evidence" value="ECO:0007669"/>
    <property type="project" value="TreeGrafter"/>
</dbReference>
<dbReference type="InterPro" id="IPR027330">
    <property type="entry name" value="TPX2_central_dom"/>
</dbReference>
<organism evidence="3 4">
    <name type="scientific">Elaeis guineensis var. tenera</name>
    <name type="common">Oil palm</name>
    <dbReference type="NCBI Taxonomy" id="51953"/>
    <lineage>
        <taxon>Eukaryota</taxon>
        <taxon>Viridiplantae</taxon>
        <taxon>Streptophyta</taxon>
        <taxon>Embryophyta</taxon>
        <taxon>Tracheophyta</taxon>
        <taxon>Spermatophyta</taxon>
        <taxon>Magnoliopsida</taxon>
        <taxon>Liliopsida</taxon>
        <taxon>Arecaceae</taxon>
        <taxon>Arecoideae</taxon>
        <taxon>Cocoseae</taxon>
        <taxon>Elaeidinae</taxon>
        <taxon>Elaeis</taxon>
    </lineage>
</organism>